<sequence>MGVDLYCRCGFWWQRWVYVWVSTATVGLALGFNGAGGGFVMGLMDGLGFAVGLDLGFEGGGLRWVSTLMVGGLGLRRVSA</sequence>
<dbReference type="EMBL" id="OIVN01003001">
    <property type="protein sequence ID" value="SPD08082.1"/>
    <property type="molecule type" value="Genomic_DNA"/>
</dbReference>
<keyword evidence="1" id="KW-0472">Membrane</keyword>
<dbReference type="AlphaFoldDB" id="A0A2N9H7K4"/>
<organism evidence="2">
    <name type="scientific">Fagus sylvatica</name>
    <name type="common">Beechnut</name>
    <dbReference type="NCBI Taxonomy" id="28930"/>
    <lineage>
        <taxon>Eukaryota</taxon>
        <taxon>Viridiplantae</taxon>
        <taxon>Streptophyta</taxon>
        <taxon>Embryophyta</taxon>
        <taxon>Tracheophyta</taxon>
        <taxon>Spermatophyta</taxon>
        <taxon>Magnoliopsida</taxon>
        <taxon>eudicotyledons</taxon>
        <taxon>Gunneridae</taxon>
        <taxon>Pentapetalae</taxon>
        <taxon>rosids</taxon>
        <taxon>fabids</taxon>
        <taxon>Fagales</taxon>
        <taxon>Fagaceae</taxon>
        <taxon>Fagus</taxon>
    </lineage>
</organism>
<keyword evidence="1" id="KW-0812">Transmembrane</keyword>
<reference evidence="2" key="1">
    <citation type="submission" date="2018-02" db="EMBL/GenBank/DDBJ databases">
        <authorList>
            <person name="Cohen D.B."/>
            <person name="Kent A.D."/>
        </authorList>
    </citation>
    <scope>NUCLEOTIDE SEQUENCE</scope>
</reference>
<evidence type="ECO:0000256" key="1">
    <source>
        <dbReference type="SAM" id="Phobius"/>
    </source>
</evidence>
<evidence type="ECO:0000313" key="2">
    <source>
        <dbReference type="EMBL" id="SPD08082.1"/>
    </source>
</evidence>
<feature type="transmembrane region" description="Helical" evidence="1">
    <location>
        <begin position="16"/>
        <end position="41"/>
    </location>
</feature>
<name>A0A2N9H7K4_FAGSY</name>
<protein>
    <submittedName>
        <fullName evidence="2">Uncharacterized protein</fullName>
    </submittedName>
</protein>
<keyword evidence="1" id="KW-1133">Transmembrane helix</keyword>
<accession>A0A2N9H7K4</accession>
<proteinExistence type="predicted"/>
<gene>
    <name evidence="2" type="ORF">FSB_LOCUS35964</name>
</gene>